<reference evidence="2" key="1">
    <citation type="journal article" date="2019" name="Int. J. Syst. Evol. Microbiol.">
        <title>The Global Catalogue of Microorganisms (GCM) 10K type strain sequencing project: providing services to taxonomists for standard genome sequencing and annotation.</title>
        <authorList>
            <consortium name="The Broad Institute Genomics Platform"/>
            <consortium name="The Broad Institute Genome Sequencing Center for Infectious Disease"/>
            <person name="Wu L."/>
            <person name="Ma J."/>
        </authorList>
    </citation>
    <scope>NUCLEOTIDE SEQUENCE [LARGE SCALE GENOMIC DNA]</scope>
    <source>
        <strain evidence="2">KACC 12602</strain>
    </source>
</reference>
<comment type="caution">
    <text evidence="1">The sequence shown here is derived from an EMBL/GenBank/DDBJ whole genome shotgun (WGS) entry which is preliminary data.</text>
</comment>
<evidence type="ECO:0000313" key="1">
    <source>
        <dbReference type="EMBL" id="MFC5271590.1"/>
    </source>
</evidence>
<organism evidence="1 2">
    <name type="scientific">Adhaeribacter terreus</name>
    <dbReference type="NCBI Taxonomy" id="529703"/>
    <lineage>
        <taxon>Bacteria</taxon>
        <taxon>Pseudomonadati</taxon>
        <taxon>Bacteroidota</taxon>
        <taxon>Cytophagia</taxon>
        <taxon>Cytophagales</taxon>
        <taxon>Hymenobacteraceae</taxon>
        <taxon>Adhaeribacter</taxon>
    </lineage>
</organism>
<gene>
    <name evidence="1" type="ORF">ACFPIB_13280</name>
</gene>
<evidence type="ECO:0008006" key="3">
    <source>
        <dbReference type="Google" id="ProtNLM"/>
    </source>
</evidence>
<keyword evidence="2" id="KW-1185">Reference proteome</keyword>
<proteinExistence type="predicted"/>
<accession>A0ABW0EEU3</accession>
<dbReference type="EMBL" id="JBHSKT010000007">
    <property type="protein sequence ID" value="MFC5271590.1"/>
    <property type="molecule type" value="Genomic_DNA"/>
</dbReference>
<name>A0ABW0EEU3_9BACT</name>
<sequence>MAEVDFTKEEIDNFIGFHDKIESYLYGKSSGSVYFMLNKNFSRIGRALLFVKQAREARNLAYKISNYCSAFETLFSTDSAELSHKLSERVAFFMANEFNKIETFKTIKKAYSVRSKLTHGDCLEQKQIDLLGELSTSIDNILRSIFNKILTNESLKETFDSPKNKIDSYFEALIFDEKS</sequence>
<dbReference type="Proteomes" id="UP001596161">
    <property type="component" value="Unassembled WGS sequence"/>
</dbReference>
<protein>
    <recommendedName>
        <fullName evidence="3">Apea-like HEPN domain-containing protein</fullName>
    </recommendedName>
</protein>
<evidence type="ECO:0000313" key="2">
    <source>
        <dbReference type="Proteomes" id="UP001596161"/>
    </source>
</evidence>
<dbReference type="RefSeq" id="WP_378017946.1">
    <property type="nucleotide sequence ID" value="NZ_JBHSKT010000007.1"/>
</dbReference>